<organism evidence="2 3">
    <name type="scientific">Solirubrobacter phytolaccae</name>
    <dbReference type="NCBI Taxonomy" id="1404360"/>
    <lineage>
        <taxon>Bacteria</taxon>
        <taxon>Bacillati</taxon>
        <taxon>Actinomycetota</taxon>
        <taxon>Thermoleophilia</taxon>
        <taxon>Solirubrobacterales</taxon>
        <taxon>Solirubrobacteraceae</taxon>
        <taxon>Solirubrobacter</taxon>
    </lineage>
</organism>
<accession>A0A9X3NE78</accession>
<comment type="caution">
    <text evidence="2">The sequence shown here is derived from an EMBL/GenBank/DDBJ whole genome shotgun (WGS) entry which is preliminary data.</text>
</comment>
<evidence type="ECO:0000313" key="3">
    <source>
        <dbReference type="Proteomes" id="UP001147653"/>
    </source>
</evidence>
<proteinExistence type="predicted"/>
<sequence length="333" mass="34663">MHRFVLITLMLLVAPATAQAATVGREGTELVYRSAPGQEDLFASEAQDGVMTFAGREGGDADITPRDGCSITRKVVRCPLDGLTAVRVLAGDSDDQIVMLDTSLPVVAELGRGSDDFDASALALTVTAGEGSDRVGADTLAGAIDMGPGEDYVEASIPEGFAGPLAIEGGDGRDLLFVDGQRKPGISLSGGDGPDEFIVQLGLDGPGIDIACGAGNDSTQLALVDRPGDGCAAHVAYPAPPKFVSRAFSGATLTAPATGAVEFRRNPWPNGRRVPLVARGTFDAPAGPLQARLKTTKAGKRYIRRDPDLKLFVTIKTRTGGDRSEIDFGARLR</sequence>
<evidence type="ECO:0000256" key="1">
    <source>
        <dbReference type="SAM" id="SignalP"/>
    </source>
</evidence>
<dbReference type="EMBL" id="JAPDDP010000036">
    <property type="protein sequence ID" value="MDA0182456.1"/>
    <property type="molecule type" value="Genomic_DNA"/>
</dbReference>
<keyword evidence="3" id="KW-1185">Reference proteome</keyword>
<dbReference type="InterPro" id="IPR011049">
    <property type="entry name" value="Serralysin-like_metalloprot_C"/>
</dbReference>
<keyword evidence="1" id="KW-0732">Signal</keyword>
<dbReference type="SUPFAM" id="SSF51120">
    <property type="entry name" value="beta-Roll"/>
    <property type="match status" value="1"/>
</dbReference>
<feature type="signal peptide" evidence="1">
    <location>
        <begin position="1"/>
        <end position="20"/>
    </location>
</feature>
<dbReference type="Gene3D" id="2.160.20.160">
    <property type="match status" value="1"/>
</dbReference>
<reference evidence="2" key="1">
    <citation type="submission" date="2022-10" db="EMBL/GenBank/DDBJ databases">
        <title>The WGS of Solirubrobacter phytolaccae KCTC 29190.</title>
        <authorList>
            <person name="Jiang Z."/>
        </authorList>
    </citation>
    <scope>NUCLEOTIDE SEQUENCE</scope>
    <source>
        <strain evidence="2">KCTC 29190</strain>
    </source>
</reference>
<evidence type="ECO:0008006" key="4">
    <source>
        <dbReference type="Google" id="ProtNLM"/>
    </source>
</evidence>
<evidence type="ECO:0000313" key="2">
    <source>
        <dbReference type="EMBL" id="MDA0182456.1"/>
    </source>
</evidence>
<dbReference type="RefSeq" id="WP_270026824.1">
    <property type="nucleotide sequence ID" value="NZ_JAPDDP010000036.1"/>
</dbReference>
<name>A0A9X3NE78_9ACTN</name>
<gene>
    <name evidence="2" type="ORF">OJ997_19260</name>
</gene>
<protein>
    <recommendedName>
        <fullName evidence="4">Alkaline phosphatase</fullName>
    </recommendedName>
</protein>
<dbReference type="Proteomes" id="UP001147653">
    <property type="component" value="Unassembled WGS sequence"/>
</dbReference>
<feature type="chain" id="PRO_5040877450" description="Alkaline phosphatase" evidence="1">
    <location>
        <begin position="21"/>
        <end position="333"/>
    </location>
</feature>
<dbReference type="AlphaFoldDB" id="A0A9X3NE78"/>